<name>A0A0K0FT11_STRVS</name>
<accession>A0A0K0FT11</accession>
<proteinExistence type="predicted"/>
<reference evidence="2" key="2">
    <citation type="submission" date="2015-08" db="UniProtKB">
        <authorList>
            <consortium name="WormBaseParasite"/>
        </authorList>
    </citation>
    <scope>IDENTIFICATION</scope>
</reference>
<dbReference type="WBParaSite" id="SVE_1461300.1">
    <property type="protein sequence ID" value="SVE_1461300.1"/>
    <property type="gene ID" value="SVE_1461300"/>
</dbReference>
<keyword evidence="1" id="KW-1185">Reference proteome</keyword>
<dbReference type="AlphaFoldDB" id="A0A0K0FT11"/>
<sequence>MVMRDETRRIKEFYVLGSLMNEKKKNKITEVQVTYLIDTGSTRAIITESVYRAVTKRDTCNLTLISFNLPNGSTRSLMGVANVML</sequence>
<dbReference type="Proteomes" id="UP000035680">
    <property type="component" value="Unassembled WGS sequence"/>
</dbReference>
<evidence type="ECO:0000313" key="2">
    <source>
        <dbReference type="WBParaSite" id="SVE_1461300.1"/>
    </source>
</evidence>
<protein>
    <submittedName>
        <fullName evidence="2">DUF1758 domain-containing protein</fullName>
    </submittedName>
</protein>
<evidence type="ECO:0000313" key="1">
    <source>
        <dbReference type="Proteomes" id="UP000035680"/>
    </source>
</evidence>
<reference evidence="1" key="1">
    <citation type="submission" date="2014-07" db="EMBL/GenBank/DDBJ databases">
        <authorList>
            <person name="Martin A.A"/>
            <person name="De Silva N."/>
        </authorList>
    </citation>
    <scope>NUCLEOTIDE SEQUENCE</scope>
</reference>
<organism evidence="1 2">
    <name type="scientific">Strongyloides venezuelensis</name>
    <name type="common">Threadworm</name>
    <dbReference type="NCBI Taxonomy" id="75913"/>
    <lineage>
        <taxon>Eukaryota</taxon>
        <taxon>Metazoa</taxon>
        <taxon>Ecdysozoa</taxon>
        <taxon>Nematoda</taxon>
        <taxon>Chromadorea</taxon>
        <taxon>Rhabditida</taxon>
        <taxon>Tylenchina</taxon>
        <taxon>Panagrolaimomorpha</taxon>
        <taxon>Strongyloidoidea</taxon>
        <taxon>Strongyloididae</taxon>
        <taxon>Strongyloides</taxon>
    </lineage>
</organism>